<reference evidence="2 3" key="1">
    <citation type="submission" date="2024-01" db="EMBL/GenBank/DDBJ databases">
        <title>Comparative genomics of Cryptococcus and Kwoniella reveals pathogenesis evolution and contrasting modes of karyotype evolution via chromosome fusion or intercentromeric recombination.</title>
        <authorList>
            <person name="Coelho M.A."/>
            <person name="David-Palma M."/>
            <person name="Shea T."/>
            <person name="Bowers K."/>
            <person name="McGinley-Smith S."/>
            <person name="Mohammad A.W."/>
            <person name="Gnirke A."/>
            <person name="Yurkov A.M."/>
            <person name="Nowrousian M."/>
            <person name="Sun S."/>
            <person name="Cuomo C.A."/>
            <person name="Heitman J."/>
        </authorList>
    </citation>
    <scope>NUCLEOTIDE SEQUENCE [LARGE SCALE GENOMIC DNA]</scope>
    <source>
        <strain evidence="2 3">PYCC6329</strain>
    </source>
</reference>
<gene>
    <name evidence="2" type="ORF">V865_007241</name>
</gene>
<feature type="region of interest" description="Disordered" evidence="1">
    <location>
        <begin position="1"/>
        <end position="65"/>
    </location>
</feature>
<sequence length="192" mass="21455">MPSRWNPRRKHLRKAFTKSSQNYSHLINQSEHDKATESESESQSEAQWQLRRSQDHSFSGEGSCAGEGDVHDCKNGYLDSHATDIEDDVLSHTRHMSSECQVGPEARIEEERCMSGSSDSSNHDHSCDCDQDTCTQGVETEGTTIHDNYKNHSLTASWNECPHDQEESCSSEGKGKAIDPATLVDAHTHHLT</sequence>
<name>A0AAX4KST7_9TREE</name>
<feature type="compositionally biased region" description="Polar residues" evidence="1">
    <location>
        <begin position="17"/>
        <end position="29"/>
    </location>
</feature>
<organism evidence="2 3">
    <name type="scientific">Kwoniella europaea PYCC6329</name>
    <dbReference type="NCBI Taxonomy" id="1423913"/>
    <lineage>
        <taxon>Eukaryota</taxon>
        <taxon>Fungi</taxon>
        <taxon>Dikarya</taxon>
        <taxon>Basidiomycota</taxon>
        <taxon>Agaricomycotina</taxon>
        <taxon>Tremellomycetes</taxon>
        <taxon>Tremellales</taxon>
        <taxon>Cryptococcaceae</taxon>
        <taxon>Kwoniella</taxon>
    </lineage>
</organism>
<accession>A0AAX4KST7</accession>
<evidence type="ECO:0000256" key="1">
    <source>
        <dbReference type="SAM" id="MobiDB-lite"/>
    </source>
</evidence>
<dbReference type="GeneID" id="91106042"/>
<dbReference type="Proteomes" id="UP001358614">
    <property type="component" value="Chromosome 2"/>
</dbReference>
<dbReference type="KEGG" id="ker:91106042"/>
<dbReference type="AlphaFoldDB" id="A0AAX4KST7"/>
<feature type="region of interest" description="Disordered" evidence="1">
    <location>
        <begin position="94"/>
        <end position="125"/>
    </location>
</feature>
<keyword evidence="3" id="KW-1185">Reference proteome</keyword>
<evidence type="ECO:0000313" key="2">
    <source>
        <dbReference type="EMBL" id="WWD09119.1"/>
    </source>
</evidence>
<dbReference type="RefSeq" id="XP_066087086.1">
    <property type="nucleotide sequence ID" value="XM_066230989.1"/>
</dbReference>
<dbReference type="EMBL" id="CP144090">
    <property type="protein sequence ID" value="WWD09119.1"/>
    <property type="molecule type" value="Genomic_DNA"/>
</dbReference>
<evidence type="ECO:0000313" key="3">
    <source>
        <dbReference type="Proteomes" id="UP001358614"/>
    </source>
</evidence>
<protein>
    <submittedName>
        <fullName evidence="2">Uncharacterized protein</fullName>
    </submittedName>
</protein>
<proteinExistence type="predicted"/>
<feature type="compositionally biased region" description="Basic residues" evidence="1">
    <location>
        <begin position="1"/>
        <end position="16"/>
    </location>
</feature>